<evidence type="ECO:0000259" key="7">
    <source>
        <dbReference type="Pfam" id="PF13744"/>
    </source>
</evidence>
<feature type="domain" description="Sugar-binding" evidence="6">
    <location>
        <begin position="91"/>
        <end position="343"/>
    </location>
</feature>
<accession>A0A4R4YZ19</accession>
<keyword evidence="9" id="KW-1185">Reference proteome</keyword>
<dbReference type="Gene3D" id="3.40.50.1360">
    <property type="match status" value="1"/>
</dbReference>
<evidence type="ECO:0000256" key="3">
    <source>
        <dbReference type="ARBA" id="ARBA00023125"/>
    </source>
</evidence>
<keyword evidence="2" id="KW-0805">Transcription regulation</keyword>
<dbReference type="InterPro" id="IPR039554">
    <property type="entry name" value="HigA2-like_HTH"/>
</dbReference>
<keyword evidence="4" id="KW-0804">Transcription</keyword>
<comment type="caution">
    <text evidence="8">The sequence shown here is derived from an EMBL/GenBank/DDBJ whole genome shotgun (WGS) entry which is preliminary data.</text>
</comment>
<feature type="region of interest" description="Disordered" evidence="5">
    <location>
        <begin position="1"/>
        <end position="29"/>
    </location>
</feature>
<dbReference type="PANTHER" id="PTHR34294">
    <property type="entry name" value="TRANSCRIPTIONAL REGULATOR-RELATED"/>
    <property type="match status" value="1"/>
</dbReference>
<dbReference type="Pfam" id="PF04198">
    <property type="entry name" value="Sugar-bind"/>
    <property type="match status" value="1"/>
</dbReference>
<dbReference type="InterPro" id="IPR051054">
    <property type="entry name" value="SorC_transcr_regulators"/>
</dbReference>
<evidence type="ECO:0000256" key="2">
    <source>
        <dbReference type="ARBA" id="ARBA00023015"/>
    </source>
</evidence>
<dbReference type="PANTHER" id="PTHR34294:SF1">
    <property type="entry name" value="TRANSCRIPTIONAL REGULATOR LSRR"/>
    <property type="match status" value="1"/>
</dbReference>
<dbReference type="Pfam" id="PF13744">
    <property type="entry name" value="HTH_37"/>
    <property type="match status" value="1"/>
</dbReference>
<dbReference type="InterPro" id="IPR007324">
    <property type="entry name" value="Sugar-bd_dom_put"/>
</dbReference>
<keyword evidence="3" id="KW-0238">DNA-binding</keyword>
<dbReference type="OrthoDB" id="186585at2"/>
<proteinExistence type="inferred from homology"/>
<sequence>MQTGRSTGAFGGVRRSKRRQDEPVAIASTPSPDHLRLLVKVARMYHERGLRQPEIASQLNLSQPRVSRLLKEAVARGVVRTVVVSPDGVHAEMEEALVEQYDLRDAVVVDTDGVGPDVIPALAAATATYLDATLKGGDVIGISSWSATLLEAVNAMRAKTVPVAEEVVQIVGGSGSPEVQLHATRLTSRLAELTGARPVFAPSAALVHSRELRDLLSKEPAMAEVMKSWSRLTLALLGIGTLEPSPLLRRSGNAIEPADQRQLEELGAVGDVCTRYFDADGRPVEADFDDRIIGISPDQLRAVERRIGVAGGESKIAAIRGAVRGGWVNILITDVEVARALLNRGTRLR</sequence>
<dbReference type="EMBL" id="SMKQ01000027">
    <property type="protein sequence ID" value="TDD50250.1"/>
    <property type="molecule type" value="Genomic_DNA"/>
</dbReference>
<feature type="domain" description="HigA2-like helix-turn-helix" evidence="7">
    <location>
        <begin position="37"/>
        <end position="76"/>
    </location>
</feature>
<gene>
    <name evidence="8" type="ORF">E1286_12615</name>
</gene>
<comment type="similarity">
    <text evidence="1">Belongs to the SorC transcriptional regulatory family.</text>
</comment>
<dbReference type="InterPro" id="IPR037171">
    <property type="entry name" value="NagB/RpiA_transferase-like"/>
</dbReference>
<evidence type="ECO:0000256" key="5">
    <source>
        <dbReference type="SAM" id="MobiDB-lite"/>
    </source>
</evidence>
<evidence type="ECO:0000256" key="4">
    <source>
        <dbReference type="ARBA" id="ARBA00023163"/>
    </source>
</evidence>
<dbReference type="Proteomes" id="UP000295302">
    <property type="component" value="Unassembled WGS sequence"/>
</dbReference>
<dbReference type="GO" id="GO:0003677">
    <property type="term" value="F:DNA binding"/>
    <property type="evidence" value="ECO:0007669"/>
    <property type="project" value="UniProtKB-KW"/>
</dbReference>
<organism evidence="8 9">
    <name type="scientific">Nonomuraea terrae</name>
    <dbReference type="NCBI Taxonomy" id="2530383"/>
    <lineage>
        <taxon>Bacteria</taxon>
        <taxon>Bacillati</taxon>
        <taxon>Actinomycetota</taxon>
        <taxon>Actinomycetes</taxon>
        <taxon>Streptosporangiales</taxon>
        <taxon>Streptosporangiaceae</taxon>
        <taxon>Nonomuraea</taxon>
    </lineage>
</organism>
<evidence type="ECO:0000259" key="6">
    <source>
        <dbReference type="Pfam" id="PF04198"/>
    </source>
</evidence>
<protein>
    <submittedName>
        <fullName evidence="8">Sugar-binding transcriptional regulator</fullName>
    </submittedName>
</protein>
<dbReference type="Gene3D" id="1.10.10.60">
    <property type="entry name" value="Homeodomain-like"/>
    <property type="match status" value="1"/>
</dbReference>
<name>A0A4R4YZ19_9ACTN</name>
<dbReference type="AlphaFoldDB" id="A0A4R4YZ19"/>
<evidence type="ECO:0000313" key="8">
    <source>
        <dbReference type="EMBL" id="TDD50250.1"/>
    </source>
</evidence>
<dbReference type="SUPFAM" id="SSF100950">
    <property type="entry name" value="NagB/RpiA/CoA transferase-like"/>
    <property type="match status" value="1"/>
</dbReference>
<evidence type="ECO:0000256" key="1">
    <source>
        <dbReference type="ARBA" id="ARBA00010466"/>
    </source>
</evidence>
<evidence type="ECO:0000313" key="9">
    <source>
        <dbReference type="Proteomes" id="UP000295302"/>
    </source>
</evidence>
<dbReference type="GO" id="GO:0030246">
    <property type="term" value="F:carbohydrate binding"/>
    <property type="evidence" value="ECO:0007669"/>
    <property type="project" value="InterPro"/>
</dbReference>
<reference evidence="8 9" key="1">
    <citation type="submission" date="2019-03" db="EMBL/GenBank/DDBJ databases">
        <title>Draft genome sequences of novel Actinobacteria.</title>
        <authorList>
            <person name="Sahin N."/>
            <person name="Ay H."/>
            <person name="Saygin H."/>
        </authorList>
    </citation>
    <scope>NUCLEOTIDE SEQUENCE [LARGE SCALE GENOMIC DNA]</scope>
    <source>
        <strain evidence="8 9">CH32</strain>
    </source>
</reference>